<dbReference type="Proteomes" id="UP000254701">
    <property type="component" value="Unassembled WGS sequence"/>
</dbReference>
<dbReference type="InterPro" id="IPR003615">
    <property type="entry name" value="HNH_nuc"/>
</dbReference>
<proteinExistence type="predicted"/>
<dbReference type="SMART" id="SM00507">
    <property type="entry name" value="HNHc"/>
    <property type="match status" value="1"/>
</dbReference>
<accession>A0A380WRA8</accession>
<dbReference type="RefSeq" id="WP_131922202.1">
    <property type="nucleotide sequence ID" value="NZ_BAAAVY010000037.1"/>
</dbReference>
<sequence length="281" mass="30474">MAENSVRSAVPSPVKRQLRQEAGFGCCVCGNPILQYHHIVEWADENHNRPEDMMALCPLHHDQATKGAFPEIEQRQAKAQPCNVSNGLAKGLLAVRQSYPAIQLGSVIVVNEGDVLDIDGQVVLGMEIRDGAMLVSANLRSQSNVSLCVLDRNEWISGNPMAWDIEADWQKLTIRERAGSINLSINAQRIPASLTGTFWLNGQRFQISGNGIAMDKGSAPGVSIAELALVGISLRINNSSFSIDHNGGGAIVSWPDRRERLWKAAAAWKNISANRTGSDSG</sequence>
<organism evidence="2 3">
    <name type="scientific">Aminobacter aminovorans</name>
    <name type="common">Chelatobacter heintzii</name>
    <dbReference type="NCBI Taxonomy" id="83263"/>
    <lineage>
        <taxon>Bacteria</taxon>
        <taxon>Pseudomonadati</taxon>
        <taxon>Pseudomonadota</taxon>
        <taxon>Alphaproteobacteria</taxon>
        <taxon>Hyphomicrobiales</taxon>
        <taxon>Phyllobacteriaceae</taxon>
        <taxon>Aminobacter</taxon>
    </lineage>
</organism>
<gene>
    <name evidence="2" type="ORF">NCTC10684_04142</name>
</gene>
<evidence type="ECO:0000259" key="1">
    <source>
        <dbReference type="SMART" id="SM00507"/>
    </source>
</evidence>
<dbReference type="CDD" id="cd00085">
    <property type="entry name" value="HNHc"/>
    <property type="match status" value="1"/>
</dbReference>
<dbReference type="AlphaFoldDB" id="A0A380WRA8"/>
<evidence type="ECO:0000313" key="2">
    <source>
        <dbReference type="EMBL" id="SUU90882.1"/>
    </source>
</evidence>
<reference evidence="2 3" key="1">
    <citation type="submission" date="2018-06" db="EMBL/GenBank/DDBJ databases">
        <authorList>
            <consortium name="Pathogen Informatics"/>
            <person name="Doyle S."/>
        </authorList>
    </citation>
    <scope>NUCLEOTIDE SEQUENCE [LARGE SCALE GENOMIC DNA]</scope>
    <source>
        <strain evidence="2 3">NCTC10684</strain>
    </source>
</reference>
<protein>
    <recommendedName>
        <fullName evidence="1">HNH nuclease domain-containing protein</fullName>
    </recommendedName>
</protein>
<dbReference type="OrthoDB" id="9788621at2"/>
<evidence type="ECO:0000313" key="3">
    <source>
        <dbReference type="Proteomes" id="UP000254701"/>
    </source>
</evidence>
<feature type="domain" description="HNH nuclease" evidence="1">
    <location>
        <begin position="13"/>
        <end position="62"/>
    </location>
</feature>
<name>A0A380WRA8_AMIAI</name>
<dbReference type="EMBL" id="UFSM01000001">
    <property type="protein sequence ID" value="SUU90882.1"/>
    <property type="molecule type" value="Genomic_DNA"/>
</dbReference>